<dbReference type="GO" id="GO:0022857">
    <property type="term" value="F:transmembrane transporter activity"/>
    <property type="evidence" value="ECO:0007669"/>
    <property type="project" value="InterPro"/>
</dbReference>
<gene>
    <name evidence="7" type="primary">Contig11032.g11794</name>
    <name evidence="7" type="ORF">STYLEM_6291</name>
</gene>
<dbReference type="OrthoDB" id="422206at2759"/>
<accession>A0A078A608</accession>
<feature type="transmembrane region" description="Helical" evidence="6">
    <location>
        <begin position="193"/>
        <end position="211"/>
    </location>
</feature>
<evidence type="ECO:0000256" key="6">
    <source>
        <dbReference type="SAM" id="Phobius"/>
    </source>
</evidence>
<feature type="transmembrane region" description="Helical" evidence="6">
    <location>
        <begin position="161"/>
        <end position="186"/>
    </location>
</feature>
<feature type="transmembrane region" description="Helical" evidence="6">
    <location>
        <begin position="448"/>
        <end position="468"/>
    </location>
</feature>
<keyword evidence="2 6" id="KW-0812">Transmembrane</keyword>
<evidence type="ECO:0000256" key="2">
    <source>
        <dbReference type="ARBA" id="ARBA00022692"/>
    </source>
</evidence>
<dbReference type="InterPro" id="IPR011701">
    <property type="entry name" value="MFS"/>
</dbReference>
<feature type="transmembrane region" description="Helical" evidence="6">
    <location>
        <begin position="352"/>
        <end position="375"/>
    </location>
</feature>
<feature type="transmembrane region" description="Helical" evidence="6">
    <location>
        <begin position="408"/>
        <end position="428"/>
    </location>
</feature>
<evidence type="ECO:0000256" key="1">
    <source>
        <dbReference type="ARBA" id="ARBA00004141"/>
    </source>
</evidence>
<feature type="compositionally biased region" description="Basic and acidic residues" evidence="5">
    <location>
        <begin position="519"/>
        <end position="530"/>
    </location>
</feature>
<dbReference type="InterPro" id="IPR049680">
    <property type="entry name" value="FLVCR1-2_SLC49-like"/>
</dbReference>
<feature type="transmembrane region" description="Helical" evidence="6">
    <location>
        <begin position="121"/>
        <end position="141"/>
    </location>
</feature>
<evidence type="ECO:0000313" key="8">
    <source>
        <dbReference type="Proteomes" id="UP000039865"/>
    </source>
</evidence>
<keyword evidence="3 6" id="KW-1133">Transmembrane helix</keyword>
<keyword evidence="8" id="KW-1185">Reference proteome</keyword>
<comment type="subcellular location">
    <subcellularLocation>
        <location evidence="1">Membrane</location>
        <topology evidence="1">Multi-pass membrane protein</topology>
    </subcellularLocation>
</comment>
<dbReference type="InterPro" id="IPR036259">
    <property type="entry name" value="MFS_trans_sf"/>
</dbReference>
<evidence type="ECO:0000313" key="7">
    <source>
        <dbReference type="EMBL" id="CDW77331.1"/>
    </source>
</evidence>
<feature type="transmembrane region" description="Helical" evidence="6">
    <location>
        <begin position="318"/>
        <end position="340"/>
    </location>
</feature>
<sequence>MQESPAQGSGQTMPQSHQELFGYYMNNVLERQDDDEDVFLVNDNNQKKRENKSNDINQQQMINNTTPAVINDSSSNNQASLVASKLKNFNAFQSQSSDPLVPYDPSKNSMGEEYKLYRYRFFNLALYCFAAMINQIAWISLQPVADAVSNAYDKDTTTVNTISLVYMGVYLLVLIGTMLTFAGMWIKVLVNEGFYILIIGQMISAIGQPFLTNAPAKVAAQWYATTIATASIPLGVAVGFVIPSIFVDNDDNLPQNKDNARDHIFNSLLCQAIIASVIAALILFFFREKPPTPPSPSAGVQKDPFWPSIRQLFYNKNVWLLVIIFGFVQGVFNTLGTVVGEISAQYDYGADAASLFGAIFIIGGIIGSACFGVWVEIKKTYKLSVIIISILSALSIVGVAFSFMTGLVWLSTLFCFIVGFSMIPIMAVGFELGVEVTYPIDESYSTGLLMFSGQLLGIIYVIHHSFTLNDLQTVISSELIKDYQKEGCLISEGIYVASLVVSIALSFFVKEDLRRQRQEKLKKDRDRDNATIKTQEIKYGGSRSQSGNEIEQYQENNE</sequence>
<dbReference type="AlphaFoldDB" id="A0A078A608"/>
<feature type="transmembrane region" description="Helical" evidence="6">
    <location>
        <begin position="268"/>
        <end position="286"/>
    </location>
</feature>
<protein>
    <submittedName>
        <fullName evidence="7">Major facilitator superfamily protein</fullName>
    </submittedName>
</protein>
<dbReference type="OMA" id="VGCWIRW"/>
<dbReference type="GO" id="GO:0016020">
    <property type="term" value="C:membrane"/>
    <property type="evidence" value="ECO:0007669"/>
    <property type="project" value="UniProtKB-SubCell"/>
</dbReference>
<proteinExistence type="predicted"/>
<name>A0A078A608_STYLE</name>
<dbReference type="InParanoid" id="A0A078A608"/>
<feature type="compositionally biased region" description="Polar residues" evidence="5">
    <location>
        <begin position="542"/>
        <end position="558"/>
    </location>
</feature>
<feature type="region of interest" description="Disordered" evidence="5">
    <location>
        <begin position="519"/>
        <end position="558"/>
    </location>
</feature>
<dbReference type="PANTHER" id="PTHR10924:SF6">
    <property type="entry name" value="SOLUTE CARRIER FAMILY 49 MEMBER A3"/>
    <property type="match status" value="1"/>
</dbReference>
<dbReference type="Gene3D" id="1.20.1250.20">
    <property type="entry name" value="MFS general substrate transporter like domains"/>
    <property type="match status" value="2"/>
</dbReference>
<dbReference type="Proteomes" id="UP000039865">
    <property type="component" value="Unassembled WGS sequence"/>
</dbReference>
<evidence type="ECO:0000256" key="5">
    <source>
        <dbReference type="SAM" id="MobiDB-lite"/>
    </source>
</evidence>
<dbReference type="Pfam" id="PF07690">
    <property type="entry name" value="MFS_1"/>
    <property type="match status" value="1"/>
</dbReference>
<organism evidence="7 8">
    <name type="scientific">Stylonychia lemnae</name>
    <name type="common">Ciliate</name>
    <dbReference type="NCBI Taxonomy" id="5949"/>
    <lineage>
        <taxon>Eukaryota</taxon>
        <taxon>Sar</taxon>
        <taxon>Alveolata</taxon>
        <taxon>Ciliophora</taxon>
        <taxon>Intramacronucleata</taxon>
        <taxon>Spirotrichea</taxon>
        <taxon>Stichotrichia</taxon>
        <taxon>Sporadotrichida</taxon>
        <taxon>Oxytrichidae</taxon>
        <taxon>Stylonychinae</taxon>
        <taxon>Stylonychia</taxon>
    </lineage>
</organism>
<evidence type="ECO:0000256" key="3">
    <source>
        <dbReference type="ARBA" id="ARBA00022989"/>
    </source>
</evidence>
<keyword evidence="4 6" id="KW-0472">Membrane</keyword>
<dbReference type="SUPFAM" id="SSF103473">
    <property type="entry name" value="MFS general substrate transporter"/>
    <property type="match status" value="1"/>
</dbReference>
<dbReference type="PANTHER" id="PTHR10924">
    <property type="entry name" value="MAJOR FACILITATOR SUPERFAMILY PROTEIN-RELATED"/>
    <property type="match status" value="1"/>
</dbReference>
<reference evidence="7 8" key="1">
    <citation type="submission" date="2014-06" db="EMBL/GenBank/DDBJ databases">
        <authorList>
            <person name="Swart Estienne"/>
        </authorList>
    </citation>
    <scope>NUCLEOTIDE SEQUENCE [LARGE SCALE GENOMIC DNA]</scope>
    <source>
        <strain evidence="7 8">130c</strain>
    </source>
</reference>
<dbReference type="EMBL" id="CCKQ01006046">
    <property type="protein sequence ID" value="CDW77331.1"/>
    <property type="molecule type" value="Genomic_DNA"/>
</dbReference>
<feature type="transmembrane region" description="Helical" evidence="6">
    <location>
        <begin position="489"/>
        <end position="509"/>
    </location>
</feature>
<feature type="transmembrane region" description="Helical" evidence="6">
    <location>
        <begin position="223"/>
        <end position="247"/>
    </location>
</feature>
<evidence type="ECO:0000256" key="4">
    <source>
        <dbReference type="ARBA" id="ARBA00023136"/>
    </source>
</evidence>
<feature type="transmembrane region" description="Helical" evidence="6">
    <location>
        <begin position="381"/>
        <end position="401"/>
    </location>
</feature>